<dbReference type="EMBL" id="MNCJ02000320">
    <property type="protein sequence ID" value="KAF5806973.1"/>
    <property type="molecule type" value="Genomic_DNA"/>
</dbReference>
<keyword evidence="1" id="KW-0812">Transmembrane</keyword>
<feature type="transmembrane region" description="Helical" evidence="1">
    <location>
        <begin position="26"/>
        <end position="46"/>
    </location>
</feature>
<dbReference type="STRING" id="4232.A0A251USF2"/>
<evidence type="ECO:0000313" key="3">
    <source>
        <dbReference type="EMBL" id="OTG25999.1"/>
    </source>
</evidence>
<gene>
    <name evidence="3" type="ORF">HannXRQ_Chr05g0153821</name>
    <name evidence="2" type="ORF">HanXRQr2_Chr05g0227811</name>
</gene>
<evidence type="ECO:0000313" key="2">
    <source>
        <dbReference type="EMBL" id="KAF5806973.1"/>
    </source>
</evidence>
<reference evidence="2" key="3">
    <citation type="submission" date="2020-06" db="EMBL/GenBank/DDBJ databases">
        <title>Helianthus annuus Genome sequencing and assembly Release 2.</title>
        <authorList>
            <person name="Gouzy J."/>
            <person name="Langlade N."/>
            <person name="Munos S."/>
        </authorList>
    </citation>
    <scope>NUCLEOTIDE SEQUENCE</scope>
    <source>
        <tissue evidence="2">Leaves</tissue>
    </source>
</reference>
<dbReference type="OMA" id="RFKENTY"/>
<reference evidence="2 4" key="1">
    <citation type="journal article" date="2017" name="Nature">
        <title>The sunflower genome provides insights into oil metabolism, flowering and Asterid evolution.</title>
        <authorList>
            <person name="Badouin H."/>
            <person name="Gouzy J."/>
            <person name="Grassa C.J."/>
            <person name="Murat F."/>
            <person name="Staton S.E."/>
            <person name="Cottret L."/>
            <person name="Lelandais-Briere C."/>
            <person name="Owens G.L."/>
            <person name="Carrere S."/>
            <person name="Mayjonade B."/>
            <person name="Legrand L."/>
            <person name="Gill N."/>
            <person name="Kane N.C."/>
            <person name="Bowers J.E."/>
            <person name="Hubner S."/>
            <person name="Bellec A."/>
            <person name="Berard A."/>
            <person name="Berges H."/>
            <person name="Blanchet N."/>
            <person name="Boniface M.C."/>
            <person name="Brunel D."/>
            <person name="Catrice O."/>
            <person name="Chaidir N."/>
            <person name="Claudel C."/>
            <person name="Donnadieu C."/>
            <person name="Faraut T."/>
            <person name="Fievet G."/>
            <person name="Helmstetter N."/>
            <person name="King M."/>
            <person name="Knapp S.J."/>
            <person name="Lai Z."/>
            <person name="Le Paslier M.C."/>
            <person name="Lippi Y."/>
            <person name="Lorenzon L."/>
            <person name="Mandel J.R."/>
            <person name="Marage G."/>
            <person name="Marchand G."/>
            <person name="Marquand E."/>
            <person name="Bret-Mestries E."/>
            <person name="Morien E."/>
            <person name="Nambeesan S."/>
            <person name="Nguyen T."/>
            <person name="Pegot-Espagnet P."/>
            <person name="Pouilly N."/>
            <person name="Raftis F."/>
            <person name="Sallet E."/>
            <person name="Schiex T."/>
            <person name="Thomas J."/>
            <person name="Vandecasteele C."/>
            <person name="Vares D."/>
            <person name="Vear F."/>
            <person name="Vautrin S."/>
            <person name="Crespi M."/>
            <person name="Mangin B."/>
            <person name="Burke J.M."/>
            <person name="Salse J."/>
            <person name="Munos S."/>
            <person name="Vincourt P."/>
            <person name="Rieseberg L.H."/>
            <person name="Langlade N.B."/>
        </authorList>
    </citation>
    <scope>NUCLEOTIDE SEQUENCE [LARGE SCALE GENOMIC DNA]</scope>
    <source>
        <strain evidence="4">cv. SF193</strain>
        <tissue evidence="2">Leaves</tissue>
    </source>
</reference>
<feature type="transmembrane region" description="Helical" evidence="1">
    <location>
        <begin position="66"/>
        <end position="86"/>
    </location>
</feature>
<accession>A0A251USF2</accession>
<dbReference type="PANTHER" id="PTHR35762:SF10">
    <property type="entry name" value="DUF4408 DOMAIN-CONTAINING PROTEIN"/>
    <property type="match status" value="1"/>
</dbReference>
<dbReference type="InParanoid" id="A0A251USF2"/>
<protein>
    <recommendedName>
        <fullName evidence="5">DUF4408 domain-containing protein</fullName>
    </recommendedName>
</protein>
<keyword evidence="1" id="KW-0472">Membrane</keyword>
<name>A0A251USF2_HELAN</name>
<organism evidence="3 4">
    <name type="scientific">Helianthus annuus</name>
    <name type="common">Common sunflower</name>
    <dbReference type="NCBI Taxonomy" id="4232"/>
    <lineage>
        <taxon>Eukaryota</taxon>
        <taxon>Viridiplantae</taxon>
        <taxon>Streptophyta</taxon>
        <taxon>Embryophyta</taxon>
        <taxon>Tracheophyta</taxon>
        <taxon>Spermatophyta</taxon>
        <taxon>Magnoliopsida</taxon>
        <taxon>eudicotyledons</taxon>
        <taxon>Gunneridae</taxon>
        <taxon>Pentapetalae</taxon>
        <taxon>asterids</taxon>
        <taxon>campanulids</taxon>
        <taxon>Asterales</taxon>
        <taxon>Asteraceae</taxon>
        <taxon>Asteroideae</taxon>
        <taxon>Heliantheae alliance</taxon>
        <taxon>Heliantheae</taxon>
        <taxon>Helianthus</taxon>
    </lineage>
</organism>
<dbReference type="PANTHER" id="PTHR35762">
    <property type="entry name" value="TRANSMEMBRANE PROTEIN"/>
    <property type="match status" value="1"/>
</dbReference>
<dbReference type="AlphaFoldDB" id="A0A251USF2"/>
<reference evidence="3" key="2">
    <citation type="submission" date="2017-02" db="EMBL/GenBank/DDBJ databases">
        <title>Sunflower complete genome.</title>
        <authorList>
            <person name="Langlade N."/>
            <person name="Munos S."/>
        </authorList>
    </citation>
    <scope>NUCLEOTIDE SEQUENCE [LARGE SCALE GENOMIC DNA]</scope>
    <source>
        <tissue evidence="3">Leaves</tissue>
    </source>
</reference>
<dbReference type="Proteomes" id="UP000215914">
    <property type="component" value="Chromosome 5"/>
</dbReference>
<keyword evidence="1" id="KW-1133">Transmembrane helix</keyword>
<dbReference type="EMBL" id="CM007894">
    <property type="protein sequence ID" value="OTG25999.1"/>
    <property type="molecule type" value="Genomic_DNA"/>
</dbReference>
<sequence>MNPLRIHAYKTRANKKHKGNQLLNEFILYSLTTLACTSFCSSPLWYPPFCATFNVFFFYSLPKIASFFFTSKALFIVGNLIVIFLLGESKFFSSKLDAYNDVGHSKYECKRPDQLQVHPSQEHKGKKISKDTPKQEMQVKILESKTCEEGDNDEFFELHCDEETCESEVDQMAESFDHDMEDMRCLEWEVKVVDEERHEGIDGDGDGDVSLPAEVLNKLVDDFIARINRQRKLEAEFCRV</sequence>
<evidence type="ECO:0000313" key="4">
    <source>
        <dbReference type="Proteomes" id="UP000215914"/>
    </source>
</evidence>
<evidence type="ECO:0000256" key="1">
    <source>
        <dbReference type="SAM" id="Phobius"/>
    </source>
</evidence>
<dbReference type="Gramene" id="mRNA:HanXRQr2_Chr05g0227811">
    <property type="protein sequence ID" value="CDS:HanXRQr2_Chr05g0227811.1"/>
    <property type="gene ID" value="HanXRQr2_Chr05g0227811"/>
</dbReference>
<keyword evidence="4" id="KW-1185">Reference proteome</keyword>
<proteinExistence type="predicted"/>
<evidence type="ECO:0008006" key="5">
    <source>
        <dbReference type="Google" id="ProtNLM"/>
    </source>
</evidence>